<proteinExistence type="predicted"/>
<dbReference type="EMBL" id="MEZA01000031">
    <property type="protein sequence ID" value="OGD41885.1"/>
    <property type="molecule type" value="Genomic_DNA"/>
</dbReference>
<protein>
    <submittedName>
        <fullName evidence="1">Uncharacterized protein</fullName>
    </submittedName>
</protein>
<gene>
    <name evidence="1" type="ORF">A2567_00635</name>
</gene>
<organism evidence="1 2">
    <name type="scientific">Candidatus Azambacteria bacterium RIFOXYD1_FULL_42_11</name>
    <dbReference type="NCBI Taxonomy" id="1797310"/>
    <lineage>
        <taxon>Bacteria</taxon>
        <taxon>Candidatus Azamiibacteriota</taxon>
    </lineage>
</organism>
<accession>A0A1F5CGB0</accession>
<reference evidence="1 2" key="1">
    <citation type="journal article" date="2016" name="Nat. Commun.">
        <title>Thousands of microbial genomes shed light on interconnected biogeochemical processes in an aquifer system.</title>
        <authorList>
            <person name="Anantharaman K."/>
            <person name="Brown C.T."/>
            <person name="Hug L.A."/>
            <person name="Sharon I."/>
            <person name="Castelle C.J."/>
            <person name="Probst A.J."/>
            <person name="Thomas B.C."/>
            <person name="Singh A."/>
            <person name="Wilkins M.J."/>
            <person name="Karaoz U."/>
            <person name="Brodie E.L."/>
            <person name="Williams K.H."/>
            <person name="Hubbard S.S."/>
            <person name="Banfield J.F."/>
        </authorList>
    </citation>
    <scope>NUCLEOTIDE SEQUENCE [LARGE SCALE GENOMIC DNA]</scope>
</reference>
<evidence type="ECO:0000313" key="2">
    <source>
        <dbReference type="Proteomes" id="UP000178974"/>
    </source>
</evidence>
<dbReference type="AlphaFoldDB" id="A0A1F5CGB0"/>
<evidence type="ECO:0000313" key="1">
    <source>
        <dbReference type="EMBL" id="OGD41885.1"/>
    </source>
</evidence>
<name>A0A1F5CGB0_9BACT</name>
<comment type="caution">
    <text evidence="1">The sequence shown here is derived from an EMBL/GenBank/DDBJ whole genome shotgun (WGS) entry which is preliminary data.</text>
</comment>
<dbReference type="Proteomes" id="UP000178974">
    <property type="component" value="Unassembled WGS sequence"/>
</dbReference>
<sequence length="74" mass="8754">MLAHSPTFIKLKNKTWPVFLFSSFLENPDFLKIQKIKTIKIKKINDFKKIIWAILRLFKKFLGYGTYSFIKVAG</sequence>